<name>A0AAW3YZG7_9GAMM</name>
<protein>
    <recommendedName>
        <fullName evidence="2">Lipoprotein</fullName>
    </recommendedName>
</protein>
<gene>
    <name evidence="1" type="ORF">ID854_20420</name>
</gene>
<comment type="caution">
    <text evidence="1">The sequence shown here is derived from an EMBL/GenBank/DDBJ whole genome shotgun (WGS) entry which is preliminary data.</text>
</comment>
<dbReference type="EMBL" id="JACXBF010000527">
    <property type="protein sequence ID" value="MBD2802741.1"/>
    <property type="molecule type" value="Genomic_DNA"/>
</dbReference>
<sequence length="136" mass="15279">MINNDGMKKLLMACAVLILTGCGENYSEYNGIYICRVGRLMNYIAVDRGSEYSFPLGTVKARVTFNDRVMIIHGMKSGDYVGHEMTLTSLPGKLMFKYDNDELSEGFSPHDGIATITIDNPRNDRIIQQLTNCKKE</sequence>
<organism evidence="1">
    <name type="scientific">Xenorhabdus szentirmaii</name>
    <dbReference type="NCBI Taxonomy" id="290112"/>
    <lineage>
        <taxon>Bacteria</taxon>
        <taxon>Pseudomonadati</taxon>
        <taxon>Pseudomonadota</taxon>
        <taxon>Gammaproteobacteria</taxon>
        <taxon>Enterobacterales</taxon>
        <taxon>Morganellaceae</taxon>
        <taxon>Xenorhabdus</taxon>
    </lineage>
</organism>
<proteinExistence type="predicted"/>
<evidence type="ECO:0000313" key="1">
    <source>
        <dbReference type="EMBL" id="MBD2802741.1"/>
    </source>
</evidence>
<reference evidence="1" key="1">
    <citation type="submission" date="2020-09" db="EMBL/GenBank/DDBJ databases">
        <authorList>
            <person name="Palma L."/>
            <person name="Caballero P."/>
            <person name="Berry C."/>
            <person name="Del Valle E."/>
        </authorList>
    </citation>
    <scope>NUCLEOTIDE SEQUENCE</scope>
    <source>
        <strain evidence="1">M</strain>
    </source>
</reference>
<dbReference type="AlphaFoldDB" id="A0AAW3YZG7"/>
<reference evidence="1" key="2">
    <citation type="journal article" date="2024" name="Toxins">
        <title>Genome Sequence Analysis of Native Xenorhabdus Strains Isolated from Entomopathogenic Nematodes in Argentina.</title>
        <authorList>
            <person name="Palma L."/>
            <person name="Frizzo L."/>
            <person name="Kaiser S."/>
            <person name="Berry C."/>
            <person name="Caballero P."/>
            <person name="Bode H.B."/>
            <person name="Del Valle E.E."/>
        </authorList>
    </citation>
    <scope>NUCLEOTIDE SEQUENCE</scope>
    <source>
        <strain evidence="1">M</strain>
    </source>
</reference>
<dbReference type="Proteomes" id="UP001193920">
    <property type="component" value="Unassembled WGS sequence"/>
</dbReference>
<evidence type="ECO:0008006" key="2">
    <source>
        <dbReference type="Google" id="ProtNLM"/>
    </source>
</evidence>
<accession>A0AAW3YZG7</accession>